<dbReference type="InterPro" id="IPR029060">
    <property type="entry name" value="PIN-like_dom_sf"/>
</dbReference>
<evidence type="ECO:0000256" key="1">
    <source>
        <dbReference type="ARBA" id="ARBA00022722"/>
    </source>
</evidence>
<dbReference type="GO" id="GO:0046872">
    <property type="term" value="F:metal ion binding"/>
    <property type="evidence" value="ECO:0007669"/>
    <property type="project" value="UniProtKB-KW"/>
</dbReference>
<dbReference type="PANTHER" id="PTHR12814:SF2">
    <property type="entry name" value="RNA-BINDING PROTEIN NOB1"/>
    <property type="match status" value="1"/>
</dbReference>
<keyword evidence="6" id="KW-1185">Reference proteome</keyword>
<evidence type="ECO:0000313" key="5">
    <source>
        <dbReference type="EMBL" id="MCL9812400.1"/>
    </source>
</evidence>
<dbReference type="CDD" id="cd09876">
    <property type="entry name" value="PIN_Nob1-like"/>
    <property type="match status" value="1"/>
</dbReference>
<dbReference type="EMBL" id="JAKRVY010000001">
    <property type="protein sequence ID" value="MCL9812400.1"/>
    <property type="molecule type" value="Genomic_DNA"/>
</dbReference>
<keyword evidence="3" id="KW-0378">Hydrolase</keyword>
<evidence type="ECO:0000313" key="6">
    <source>
        <dbReference type="Proteomes" id="UP001202674"/>
    </source>
</evidence>
<gene>
    <name evidence="5" type="ORF">AArcSt11_01880</name>
</gene>
<reference evidence="5 6" key="1">
    <citation type="journal article" date="2022" name="Syst. Appl. Microbiol.">
        <title>Natronocalculus amylovorans gen. nov., sp. nov., and Natranaeroarchaeum aerophilus sp. nov., dominant culturable amylolytic natronoarchaea from hypersaline soda lakes in southwestern Siberia.</title>
        <authorList>
            <person name="Sorokin D.Y."/>
            <person name="Elcheninov A.G."/>
            <person name="Khizhniak T.V."/>
            <person name="Koenen M."/>
            <person name="Bale N.J."/>
            <person name="Damste J.S.S."/>
            <person name="Kublanov I.V."/>
        </authorList>
    </citation>
    <scope>NUCLEOTIDE SEQUENCE [LARGE SCALE GENOMIC DNA]</scope>
    <source>
        <strain evidence="5 6">AArc-St1-1</strain>
    </source>
</reference>
<organism evidence="5 6">
    <name type="scientific">Natranaeroarchaeum aerophilus</name>
    <dbReference type="NCBI Taxonomy" id="2917711"/>
    <lineage>
        <taxon>Archaea</taxon>
        <taxon>Methanobacteriati</taxon>
        <taxon>Methanobacteriota</taxon>
        <taxon>Stenosarchaea group</taxon>
        <taxon>Halobacteria</taxon>
        <taxon>Halobacteriales</taxon>
        <taxon>Natronoarchaeaceae</taxon>
        <taxon>Natranaeroarchaeum</taxon>
    </lineage>
</organism>
<dbReference type="GO" id="GO:0030490">
    <property type="term" value="P:maturation of SSU-rRNA"/>
    <property type="evidence" value="ECO:0007669"/>
    <property type="project" value="TreeGrafter"/>
</dbReference>
<evidence type="ECO:0000256" key="3">
    <source>
        <dbReference type="ARBA" id="ARBA00022801"/>
    </source>
</evidence>
<evidence type="ECO:0000256" key="2">
    <source>
        <dbReference type="ARBA" id="ARBA00022723"/>
    </source>
</evidence>
<keyword evidence="5" id="KW-0255">Endonuclease</keyword>
<accession>A0AAE3FNX2</accession>
<protein>
    <submittedName>
        <fullName evidence="5">NOB1 family endonuclease</fullName>
    </submittedName>
</protein>
<dbReference type="GO" id="GO:0030688">
    <property type="term" value="C:preribosome, small subunit precursor"/>
    <property type="evidence" value="ECO:0007669"/>
    <property type="project" value="TreeGrafter"/>
</dbReference>
<keyword evidence="1" id="KW-0540">Nuclease</keyword>
<dbReference type="GO" id="GO:0004521">
    <property type="term" value="F:RNA endonuclease activity"/>
    <property type="evidence" value="ECO:0007669"/>
    <property type="project" value="TreeGrafter"/>
</dbReference>
<proteinExistence type="predicted"/>
<evidence type="ECO:0000259" key="4">
    <source>
        <dbReference type="Pfam" id="PF17146"/>
    </source>
</evidence>
<dbReference type="InterPro" id="IPR039907">
    <property type="entry name" value="NOB1"/>
</dbReference>
<dbReference type="AlphaFoldDB" id="A0AAE3FNX2"/>
<keyword evidence="2" id="KW-0479">Metal-binding</keyword>
<dbReference type="SUPFAM" id="SSF88723">
    <property type="entry name" value="PIN domain-like"/>
    <property type="match status" value="1"/>
</dbReference>
<dbReference type="Proteomes" id="UP001202674">
    <property type="component" value="Unassembled WGS sequence"/>
</dbReference>
<dbReference type="RefSeq" id="WP_250594050.1">
    <property type="nucleotide sequence ID" value="NZ_JAKRVY010000001.1"/>
</dbReference>
<feature type="domain" description="Ribonuclease PIN" evidence="4">
    <location>
        <begin position="3"/>
        <end position="85"/>
    </location>
</feature>
<dbReference type="Gene3D" id="2.20.28.10">
    <property type="match status" value="1"/>
</dbReference>
<dbReference type="Gene3D" id="3.40.50.1010">
    <property type="entry name" value="5'-nuclease"/>
    <property type="match status" value="1"/>
</dbReference>
<dbReference type="Pfam" id="PF17146">
    <property type="entry name" value="PIN_6"/>
    <property type="match status" value="1"/>
</dbReference>
<name>A0AAE3FNX2_9EURY</name>
<comment type="caution">
    <text evidence="5">The sequence shown here is derived from an EMBL/GenBank/DDBJ whole genome shotgun (WGS) entry which is preliminary data.</text>
</comment>
<dbReference type="InterPro" id="IPR033411">
    <property type="entry name" value="Ribonuclease_PIN"/>
</dbReference>
<dbReference type="PANTHER" id="PTHR12814">
    <property type="entry name" value="RNA-BINDING PROTEIN NOB1"/>
    <property type="match status" value="1"/>
</dbReference>
<sequence>MYVLDSSAFINEYHTNSKTASIPLVREELEDESAYRYDAMEGSGMHIHIPGGETVEKIERAARESGDLDELSETDIRLIAATFELDGRLVTDDYAMQNVADKLNVDVEVIARDGIAEQRDWQFQCQGCGREFDENKERCPICGSPLSRKNPSNA</sequence>
<dbReference type="GO" id="GO:0016787">
    <property type="term" value="F:hydrolase activity"/>
    <property type="evidence" value="ECO:0007669"/>
    <property type="project" value="UniProtKB-KW"/>
</dbReference>